<name>A0A5D4NI30_9BACI</name>
<dbReference type="Pfam" id="PF26344">
    <property type="entry name" value="YuzC"/>
    <property type="match status" value="1"/>
</dbReference>
<dbReference type="AlphaFoldDB" id="A0A5D4NI30"/>
<comment type="caution">
    <text evidence="1">The sequence shown here is derived from an EMBL/GenBank/DDBJ whole genome shotgun (WGS) entry which is preliminary data.</text>
</comment>
<gene>
    <name evidence="1" type="ORF">FZC78_21665</name>
</gene>
<protein>
    <submittedName>
        <fullName evidence="1">Uncharacterized protein</fullName>
    </submittedName>
</protein>
<organism evidence="1 2">
    <name type="scientific">Rossellomorea vietnamensis</name>
    <dbReference type="NCBI Taxonomy" id="218284"/>
    <lineage>
        <taxon>Bacteria</taxon>
        <taxon>Bacillati</taxon>
        <taxon>Bacillota</taxon>
        <taxon>Bacilli</taxon>
        <taxon>Bacillales</taxon>
        <taxon>Bacillaceae</taxon>
        <taxon>Rossellomorea</taxon>
    </lineage>
</organism>
<dbReference type="OrthoDB" id="2615349at2"/>
<accession>A0A5D4NI30</accession>
<evidence type="ECO:0000313" key="2">
    <source>
        <dbReference type="Proteomes" id="UP000322267"/>
    </source>
</evidence>
<evidence type="ECO:0000313" key="1">
    <source>
        <dbReference type="EMBL" id="TYS13424.1"/>
    </source>
</evidence>
<dbReference type="Proteomes" id="UP000322267">
    <property type="component" value="Unassembled WGS sequence"/>
</dbReference>
<sequence length="131" mass="15101">MNRFHPFYTPIQRPQTPKWPPVNPYYAVHRQPVQYPPVQPEQFMDSAGKMIPLLDDAKVIMNRVSQSKDFSEKLMDAAQKSNMGELNRLIKSTGVKHTPGIKFDPDGFTLIFSNKTANIDCCHLTIILRWK</sequence>
<dbReference type="InterPro" id="IPR058870">
    <property type="entry name" value="YuzC"/>
</dbReference>
<dbReference type="RefSeq" id="WP_148942160.1">
    <property type="nucleotide sequence ID" value="NZ_VTEI01000020.1"/>
</dbReference>
<dbReference type="EMBL" id="VTEI01000020">
    <property type="protein sequence ID" value="TYS13424.1"/>
    <property type="molecule type" value="Genomic_DNA"/>
</dbReference>
<proteinExistence type="predicted"/>
<reference evidence="1 2" key="1">
    <citation type="submission" date="2019-08" db="EMBL/GenBank/DDBJ databases">
        <title>Bacillus genomes from the desert of Cuatro Cienegas, Coahuila.</title>
        <authorList>
            <person name="Olmedo-Alvarez G."/>
        </authorList>
    </citation>
    <scope>NUCLEOTIDE SEQUENCE [LARGE SCALE GENOMIC DNA]</scope>
    <source>
        <strain evidence="1 2">CH34_1T</strain>
    </source>
</reference>